<feature type="domain" description="SGNH hydrolase-type esterase" evidence="2">
    <location>
        <begin position="212"/>
        <end position="405"/>
    </location>
</feature>
<keyword evidence="3" id="KW-0378">Hydrolase</keyword>
<dbReference type="PANTHER" id="PTHR43784">
    <property type="entry name" value="GDSL-LIKE LIPASE/ACYLHYDROLASE, PUTATIVE (AFU_ORTHOLOGUE AFUA_2G00820)-RELATED"/>
    <property type="match status" value="1"/>
</dbReference>
<feature type="chain" id="PRO_5003320281" evidence="1">
    <location>
        <begin position="37"/>
        <end position="426"/>
    </location>
</feature>
<evidence type="ECO:0000313" key="4">
    <source>
        <dbReference type="Proteomes" id="UP000006512"/>
    </source>
</evidence>
<protein>
    <submittedName>
        <fullName evidence="3">GDSL-like Lipase/Acylhydrolase family protein</fullName>
    </submittedName>
</protein>
<keyword evidence="4" id="KW-1185">Reference proteome</keyword>
<dbReference type="eggNOG" id="COG2755">
    <property type="taxonomic scope" value="Bacteria"/>
</dbReference>
<dbReference type="Pfam" id="PF13472">
    <property type="entry name" value="Lipase_GDSL_2"/>
    <property type="match status" value="1"/>
</dbReference>
<proteinExistence type="predicted"/>
<dbReference type="InterPro" id="IPR013830">
    <property type="entry name" value="SGNH_hydro"/>
</dbReference>
<dbReference type="Gene3D" id="3.40.50.1110">
    <property type="entry name" value="SGNH hydrolase"/>
    <property type="match status" value="1"/>
</dbReference>
<dbReference type="GO" id="GO:0016788">
    <property type="term" value="F:hydrolase activity, acting on ester bonds"/>
    <property type="evidence" value="ECO:0007669"/>
    <property type="project" value="UniProtKB-ARBA"/>
</dbReference>
<dbReference type="HOGENOM" id="CLU_029872_1_0_5"/>
<reference evidence="4" key="1">
    <citation type="submission" date="2011-03" db="EMBL/GenBank/DDBJ databases">
        <title>Draft genome sequence of Brevundimonas diminuta.</title>
        <authorList>
            <person name="Brown P.J.B."/>
            <person name="Buechlein A."/>
            <person name="Hemmerich C."/>
            <person name="Brun Y.V."/>
        </authorList>
    </citation>
    <scope>NUCLEOTIDE SEQUENCE [LARGE SCALE GENOMIC DNA]</scope>
    <source>
        <strain evidence="4">C19</strain>
    </source>
</reference>
<accession>F4QJH9</accession>
<name>F4QJH9_9CAUL</name>
<sequence length="426" mass="45896">MRYNDSPFQLSVTRMSFFRPVALALAVTCIALPAAAETPKWIPAWYAAPEPDYADAKLTDMTLRQIVRVSAGGTSVRIRLSNAYGKTPLKLDEVRVARRDTGSRIDTASDRAVTFNGFGEVMIAPGAYAVSDPIDLDVADNSDLAVSLYASGTVPLTTLHDIQRAVMFTAKGRQTSAADIPGPAADIGIGASFPWLAGVDVSNSKSRAAVIAFGDSITDGFGIAQDQGATWPDVLSRRLDDAGIPLSVVNAAISGNRIWHHGNWSRFGEAALARFDRDVLAQPNAAAVIVLIGINDLGHAAGPGHDQYVSAQDIMAGLSQMADRAHSKGLRIYVATLTPFKDTVFKDYYSDAKETERLAVNAWIRQQTVFDGVFDFDKAVEDPSRPGYLLPDFDVSDHLHPDTEGGAAMAKAIPLDSFKWAKKLKR</sequence>
<dbReference type="STRING" id="715226.ABI_16020"/>
<organism evidence="3 4">
    <name type="scientific">Asticcacaulis biprosthecium C19</name>
    <dbReference type="NCBI Taxonomy" id="715226"/>
    <lineage>
        <taxon>Bacteria</taxon>
        <taxon>Pseudomonadati</taxon>
        <taxon>Pseudomonadota</taxon>
        <taxon>Alphaproteobacteria</taxon>
        <taxon>Caulobacterales</taxon>
        <taxon>Caulobacteraceae</taxon>
        <taxon>Asticcacaulis</taxon>
    </lineage>
</organism>
<dbReference type="InterPro" id="IPR036514">
    <property type="entry name" value="SGNH_hydro_sf"/>
</dbReference>
<keyword evidence="1" id="KW-0732">Signal</keyword>
<dbReference type="PANTHER" id="PTHR43784:SF2">
    <property type="entry name" value="GDSL-LIKE LIPASE_ACYLHYDROLASE, PUTATIVE (AFU_ORTHOLOGUE AFUA_2G00820)-RELATED"/>
    <property type="match status" value="1"/>
</dbReference>
<dbReference type="InterPro" id="IPR053140">
    <property type="entry name" value="GDSL_Rv0518-like"/>
</dbReference>
<evidence type="ECO:0000313" key="3">
    <source>
        <dbReference type="EMBL" id="EGF93162.1"/>
    </source>
</evidence>
<dbReference type="Proteomes" id="UP000006512">
    <property type="component" value="Unassembled WGS sequence"/>
</dbReference>
<dbReference type="AlphaFoldDB" id="F4QJH9"/>
<evidence type="ECO:0000259" key="2">
    <source>
        <dbReference type="Pfam" id="PF13472"/>
    </source>
</evidence>
<feature type="signal peptide" evidence="1">
    <location>
        <begin position="1"/>
        <end position="36"/>
    </location>
</feature>
<dbReference type="SUPFAM" id="SSF52266">
    <property type="entry name" value="SGNH hydrolase"/>
    <property type="match status" value="1"/>
</dbReference>
<gene>
    <name evidence="3" type="ORF">ABI_16020</name>
</gene>
<dbReference type="EMBL" id="GL883077">
    <property type="protein sequence ID" value="EGF93162.1"/>
    <property type="molecule type" value="Genomic_DNA"/>
</dbReference>
<dbReference type="CDD" id="cd01830">
    <property type="entry name" value="XynE_like"/>
    <property type="match status" value="1"/>
</dbReference>
<evidence type="ECO:0000256" key="1">
    <source>
        <dbReference type="SAM" id="SignalP"/>
    </source>
</evidence>